<organism evidence="1">
    <name type="scientific">Vibrio cyclitrophicus</name>
    <dbReference type="NCBI Taxonomy" id="47951"/>
    <lineage>
        <taxon>Bacteria</taxon>
        <taxon>Pseudomonadati</taxon>
        <taxon>Pseudomonadota</taxon>
        <taxon>Gammaproteobacteria</taxon>
        <taxon>Vibrionales</taxon>
        <taxon>Vibrionaceae</taxon>
        <taxon>Vibrio</taxon>
    </lineage>
</organism>
<dbReference type="AlphaFoldDB" id="A0A0H3ZLQ1"/>
<protein>
    <submittedName>
        <fullName evidence="1">Phage baseplate hub</fullName>
    </submittedName>
</protein>
<sequence length="256" mass="27579">MTRIDNGNLVGKYRAKVEENRRADDGKGAFYARIRLIGLWDELPFEDLPFAEYMLNIGARSGSGDAMPCQVGDLVWVEFPLNGDTRCPLIIGSAYSAPNGADNLPDDLLEPTYKHKRAKGEPAINPAFGDKVVDLFGILQQLTMSGDYAITHKPSGTSISINADGHMVLHSEKDSYRSSSGNTTEQVESDFMLIVKGNTTIKTDGDALVDAKGNATVKCGGDGLVDSKGKLTLKSATEVLLDAPKVGGKAMNYDFK</sequence>
<reference evidence="1" key="1">
    <citation type="journal article" date="2015" name="MBio">
        <title>Eco-Evolutionary Dynamics of Episomes among Ecologically Cohesive Bacterial Populations.</title>
        <authorList>
            <person name="Xue H."/>
            <person name="Cordero O.X."/>
            <person name="Camas F.M."/>
            <person name="Trimble W."/>
            <person name="Meyer F."/>
            <person name="Guglielmini J."/>
            <person name="Rocha E.P."/>
            <person name="Polz M.F."/>
        </authorList>
    </citation>
    <scope>NUCLEOTIDE SEQUENCE</scope>
    <source>
        <strain evidence="1">FF_61</strain>
    </source>
</reference>
<dbReference type="EMBL" id="KP795522">
    <property type="protein sequence ID" value="AKN37093.1"/>
    <property type="molecule type" value="Genomic_DNA"/>
</dbReference>
<accession>A0A0H3ZLQ1</accession>
<dbReference type="SUPFAM" id="SSF69349">
    <property type="entry name" value="Phage fibre proteins"/>
    <property type="match status" value="1"/>
</dbReference>
<evidence type="ECO:0000313" key="1">
    <source>
        <dbReference type="EMBL" id="AKN37093.1"/>
    </source>
</evidence>
<dbReference type="Gene3D" id="2.40.50.260">
    <property type="entry name" value="Nucleic acid-binding protein domain"/>
    <property type="match status" value="1"/>
</dbReference>
<name>A0A0H3ZLQ1_9VIBR</name>
<proteinExistence type="predicted"/>